<dbReference type="GeneID" id="85366695"/>
<reference evidence="2" key="1">
    <citation type="submission" date="2023-06" db="EMBL/GenBank/DDBJ databases">
        <authorList>
            <consortium name="Lawrence Berkeley National Laboratory"/>
            <person name="Ahrendt S."/>
            <person name="Sahu N."/>
            <person name="Indic B."/>
            <person name="Wong-Bajracharya J."/>
            <person name="Merenyi Z."/>
            <person name="Ke H.-M."/>
            <person name="Monk M."/>
            <person name="Kocsube S."/>
            <person name="Drula E."/>
            <person name="Lipzen A."/>
            <person name="Balint B."/>
            <person name="Henrissat B."/>
            <person name="Andreopoulos B."/>
            <person name="Martin F.M."/>
            <person name="Harder C.B."/>
            <person name="Rigling D."/>
            <person name="Ford K.L."/>
            <person name="Foster G.D."/>
            <person name="Pangilinan J."/>
            <person name="Papanicolaou A."/>
            <person name="Barry K."/>
            <person name="LaButti K."/>
            <person name="Viragh M."/>
            <person name="Koriabine M."/>
            <person name="Yan M."/>
            <person name="Riley R."/>
            <person name="Champramary S."/>
            <person name="Plett K.L."/>
            <person name="Tsai I.J."/>
            <person name="Slot J."/>
            <person name="Sipos G."/>
            <person name="Plett J."/>
            <person name="Nagy L.G."/>
            <person name="Grigoriev I.V."/>
        </authorList>
    </citation>
    <scope>NUCLEOTIDE SEQUENCE</scope>
    <source>
        <strain evidence="2">CCBAS 213</strain>
    </source>
</reference>
<keyword evidence="1" id="KW-0812">Transmembrane</keyword>
<evidence type="ECO:0000256" key="1">
    <source>
        <dbReference type="SAM" id="Phobius"/>
    </source>
</evidence>
<keyword evidence="1" id="KW-0472">Membrane</keyword>
<gene>
    <name evidence="2" type="ORF">EV420DRAFT_702556</name>
</gene>
<keyword evidence="3" id="KW-1185">Reference proteome</keyword>
<dbReference type="AlphaFoldDB" id="A0AA39K286"/>
<keyword evidence="1" id="KW-1133">Transmembrane helix</keyword>
<accession>A0AA39K286</accession>
<comment type="caution">
    <text evidence="2">The sequence shown here is derived from an EMBL/GenBank/DDBJ whole genome shotgun (WGS) entry which is preliminary data.</text>
</comment>
<protein>
    <submittedName>
        <fullName evidence="2">Uncharacterized protein</fullName>
    </submittedName>
</protein>
<proteinExistence type="predicted"/>
<dbReference type="EMBL" id="JAUEPS010000032">
    <property type="protein sequence ID" value="KAK0452006.1"/>
    <property type="molecule type" value="Genomic_DNA"/>
</dbReference>
<evidence type="ECO:0000313" key="3">
    <source>
        <dbReference type="Proteomes" id="UP001175211"/>
    </source>
</evidence>
<sequence length="273" mass="30532">MGIPYSQDIEEALTMENIGLSSTSQKFSSEVILDGQKLNKAHALAIRSKHHYIPTSTNQLQRVAGERRFAHSHTSPMTIIGHQSTSSEPSLMLSEPITTLVYCEKNIFLAVAEVVDIHLNLDSLEKLPLDLLKEDTSTVTYQIVDLIPTTQDDDPSLKSDWHSTSHLQPTICTVPGHLIQPINPILSTAKEKPFYLFSSDVLMTSASSLIGQIHTGDIKRIPTVCNEHADGNPTSTQPNKPQPGILRIPIPTFYFIFYFIFLFIFHFSITIYQ</sequence>
<organism evidence="2 3">
    <name type="scientific">Armillaria tabescens</name>
    <name type="common">Ringless honey mushroom</name>
    <name type="synonym">Agaricus tabescens</name>
    <dbReference type="NCBI Taxonomy" id="1929756"/>
    <lineage>
        <taxon>Eukaryota</taxon>
        <taxon>Fungi</taxon>
        <taxon>Dikarya</taxon>
        <taxon>Basidiomycota</taxon>
        <taxon>Agaricomycotina</taxon>
        <taxon>Agaricomycetes</taxon>
        <taxon>Agaricomycetidae</taxon>
        <taxon>Agaricales</taxon>
        <taxon>Marasmiineae</taxon>
        <taxon>Physalacriaceae</taxon>
        <taxon>Desarmillaria</taxon>
    </lineage>
</organism>
<dbReference type="RefSeq" id="XP_060327840.1">
    <property type="nucleotide sequence ID" value="XM_060483147.1"/>
</dbReference>
<name>A0AA39K286_ARMTA</name>
<feature type="transmembrane region" description="Helical" evidence="1">
    <location>
        <begin position="253"/>
        <end position="272"/>
    </location>
</feature>
<evidence type="ECO:0000313" key="2">
    <source>
        <dbReference type="EMBL" id="KAK0452006.1"/>
    </source>
</evidence>
<dbReference type="Proteomes" id="UP001175211">
    <property type="component" value="Unassembled WGS sequence"/>
</dbReference>